<dbReference type="GO" id="GO:0005737">
    <property type="term" value="C:cytoplasm"/>
    <property type="evidence" value="ECO:0007669"/>
    <property type="project" value="InterPro"/>
</dbReference>
<dbReference type="PANTHER" id="PTHR10472:SF5">
    <property type="entry name" value="D-AMINOACYL-TRNA DEACYLASE 1"/>
    <property type="match status" value="1"/>
</dbReference>
<dbReference type="InterPro" id="IPR023509">
    <property type="entry name" value="DTD-like_sf"/>
</dbReference>
<accession>A0A7V2ATS5</accession>
<dbReference type="PANTHER" id="PTHR10472">
    <property type="entry name" value="D-TYROSYL-TRNA TYR DEACYLASE"/>
    <property type="match status" value="1"/>
</dbReference>
<sequence length="83" mass="9087">MRVVVQRVSEAGVVVDGRKVSSIGPGLLVLAAFRKDDGDGELRWMARKCLELRVFEDADGKMNCSLLEEGGELLVVSQFTLYG</sequence>
<gene>
    <name evidence="2" type="ORF">ENO08_01445</name>
</gene>
<reference evidence="2" key="1">
    <citation type="journal article" date="2020" name="mSystems">
        <title>Genome- and Community-Level Interaction Insights into Carbon Utilization and Element Cycling Functions of Hydrothermarchaeota in Hydrothermal Sediment.</title>
        <authorList>
            <person name="Zhou Z."/>
            <person name="Liu Y."/>
            <person name="Xu W."/>
            <person name="Pan J."/>
            <person name="Luo Z.H."/>
            <person name="Li M."/>
        </authorList>
    </citation>
    <scope>NUCLEOTIDE SEQUENCE [LARGE SCALE GENOMIC DNA]</scope>
    <source>
        <strain evidence="2">SpSt-1233</strain>
    </source>
</reference>
<dbReference type="EMBL" id="DSEC01000101">
    <property type="protein sequence ID" value="HER43106.1"/>
    <property type="molecule type" value="Genomic_DNA"/>
</dbReference>
<organism evidence="2">
    <name type="scientific">Eiseniibacteriota bacterium</name>
    <dbReference type="NCBI Taxonomy" id="2212470"/>
    <lineage>
        <taxon>Bacteria</taxon>
        <taxon>Candidatus Eiseniibacteriota</taxon>
    </lineage>
</organism>
<evidence type="ECO:0000256" key="1">
    <source>
        <dbReference type="ARBA" id="ARBA00009673"/>
    </source>
</evidence>
<dbReference type="InterPro" id="IPR003732">
    <property type="entry name" value="Daa-tRNA_deacyls_DTD"/>
</dbReference>
<dbReference type="Proteomes" id="UP000886069">
    <property type="component" value="Unassembled WGS sequence"/>
</dbReference>
<dbReference type="SUPFAM" id="SSF69500">
    <property type="entry name" value="DTD-like"/>
    <property type="match status" value="1"/>
</dbReference>
<protein>
    <submittedName>
        <fullName evidence="2">D-aminoacyl-tRNA deacylase</fullName>
    </submittedName>
</protein>
<dbReference type="AlphaFoldDB" id="A0A7V2ATS5"/>
<comment type="similarity">
    <text evidence="1">Belongs to the DTD family.</text>
</comment>
<dbReference type="GO" id="GO:0051500">
    <property type="term" value="F:D-tyrosyl-tRNA(Tyr) deacylase activity"/>
    <property type="evidence" value="ECO:0007669"/>
    <property type="project" value="TreeGrafter"/>
</dbReference>
<dbReference type="Pfam" id="PF02580">
    <property type="entry name" value="Tyr_Deacylase"/>
    <property type="match status" value="1"/>
</dbReference>
<evidence type="ECO:0000313" key="2">
    <source>
        <dbReference type="EMBL" id="HER43106.1"/>
    </source>
</evidence>
<dbReference type="Gene3D" id="3.50.80.10">
    <property type="entry name" value="D-tyrosyl-tRNA(Tyr) deacylase"/>
    <property type="match status" value="1"/>
</dbReference>
<feature type="non-terminal residue" evidence="2">
    <location>
        <position position="83"/>
    </location>
</feature>
<comment type="caution">
    <text evidence="2">The sequence shown here is derived from an EMBL/GenBank/DDBJ whole genome shotgun (WGS) entry which is preliminary data.</text>
</comment>
<proteinExistence type="inferred from homology"/>
<name>A0A7V2ATS5_UNCEI</name>